<gene>
    <name evidence="1" type="ORF">J2S48_004630</name>
</gene>
<evidence type="ECO:0000313" key="1">
    <source>
        <dbReference type="EMBL" id="MDR7385115.1"/>
    </source>
</evidence>
<comment type="caution">
    <text evidence="1">The sequence shown here is derived from an EMBL/GenBank/DDBJ whole genome shotgun (WGS) entry which is preliminary data.</text>
</comment>
<dbReference type="Proteomes" id="UP001183585">
    <property type="component" value="Unassembled WGS sequence"/>
</dbReference>
<evidence type="ECO:0000313" key="2">
    <source>
        <dbReference type="Proteomes" id="UP001183585"/>
    </source>
</evidence>
<name>A0ABU2CUU1_9MICO</name>
<dbReference type="EMBL" id="JAVDYE010000001">
    <property type="protein sequence ID" value="MDR7385115.1"/>
    <property type="molecule type" value="Genomic_DNA"/>
</dbReference>
<organism evidence="1 2">
    <name type="scientific">Promicromonospora iranensis</name>
    <dbReference type="NCBI Taxonomy" id="1105144"/>
    <lineage>
        <taxon>Bacteria</taxon>
        <taxon>Bacillati</taxon>
        <taxon>Actinomycetota</taxon>
        <taxon>Actinomycetes</taxon>
        <taxon>Micrococcales</taxon>
        <taxon>Promicromonosporaceae</taxon>
        <taxon>Promicromonospora</taxon>
    </lineage>
</organism>
<reference evidence="1 2" key="1">
    <citation type="submission" date="2023-07" db="EMBL/GenBank/DDBJ databases">
        <title>Sequencing the genomes of 1000 actinobacteria strains.</title>
        <authorList>
            <person name="Klenk H.-P."/>
        </authorList>
    </citation>
    <scope>NUCLEOTIDE SEQUENCE [LARGE SCALE GENOMIC DNA]</scope>
    <source>
        <strain evidence="1 2">DSM 45554</strain>
    </source>
</reference>
<proteinExistence type="predicted"/>
<sequence>MATDEGTARIVLAPGCEPSDELAPQLVVTHGDVYLVQQISDGALQGETSRLARWRQDVTGRLGLAEVSRVLLRTQQLGLGTLVPGEHGWPTLAGNPAAHPLVFVDAWRLVVPE</sequence>
<protein>
    <submittedName>
        <fullName evidence="1">Uncharacterized protein</fullName>
    </submittedName>
</protein>
<keyword evidence="2" id="KW-1185">Reference proteome</keyword>
<accession>A0ABU2CUU1</accession>
<dbReference type="RefSeq" id="WP_274997365.1">
    <property type="nucleotide sequence ID" value="NZ_JAJQQP010000015.1"/>
</dbReference>